<dbReference type="InterPro" id="IPR000209">
    <property type="entry name" value="Peptidase_S8/S53_dom"/>
</dbReference>
<dbReference type="GO" id="GO:0004252">
    <property type="term" value="F:serine-type endopeptidase activity"/>
    <property type="evidence" value="ECO:0007669"/>
    <property type="project" value="InterPro"/>
</dbReference>
<proteinExistence type="inferred from homology"/>
<comment type="caution">
    <text evidence="6">The sequence shown here is derived from an EMBL/GenBank/DDBJ whole genome shotgun (WGS) entry which is preliminary data.</text>
</comment>
<name>A0A2B4R6I8_STYPI</name>
<dbReference type="PROSITE" id="PS51892">
    <property type="entry name" value="SUBTILASE"/>
    <property type="match status" value="1"/>
</dbReference>
<sequence length="132" mass="14566">MLESLFIRIHSQKIAHGENSAGVIAAVANNNRCGMGLAYGAKIGGIRLFYDEMATDAQEAKALSFKRNHIDIYSNSWGPEENGYEVDGPGRLTQIALEEGAERLLSPWTPKWLYSKVSYACWMHSIDGGVTM</sequence>
<evidence type="ECO:0000256" key="3">
    <source>
        <dbReference type="ARBA" id="ARBA00022825"/>
    </source>
</evidence>
<dbReference type="Proteomes" id="UP000225706">
    <property type="component" value="Unassembled WGS sequence"/>
</dbReference>
<evidence type="ECO:0000256" key="4">
    <source>
        <dbReference type="PROSITE-ProRule" id="PRU01240"/>
    </source>
</evidence>
<gene>
    <name evidence="6" type="primary">Pcsk6</name>
    <name evidence="6" type="ORF">AWC38_SpisGene23622</name>
</gene>
<dbReference type="SUPFAM" id="SSF52743">
    <property type="entry name" value="Subtilisin-like"/>
    <property type="match status" value="1"/>
</dbReference>
<comment type="similarity">
    <text evidence="4">Belongs to the peptidase S8 family.</text>
</comment>
<evidence type="ECO:0000313" key="6">
    <source>
        <dbReference type="EMBL" id="PFX12423.1"/>
    </source>
</evidence>
<dbReference type="Pfam" id="PF00082">
    <property type="entry name" value="Peptidase_S8"/>
    <property type="match status" value="1"/>
</dbReference>
<feature type="domain" description="Peptidase S8/S53" evidence="5">
    <location>
        <begin position="13"/>
        <end position="99"/>
    </location>
</feature>
<dbReference type="PANTHER" id="PTHR42884">
    <property type="entry name" value="PROPROTEIN CONVERTASE SUBTILISIN/KEXIN-RELATED"/>
    <property type="match status" value="1"/>
</dbReference>
<keyword evidence="7" id="KW-1185">Reference proteome</keyword>
<keyword evidence="2" id="KW-0378">Hydrolase</keyword>
<dbReference type="GO" id="GO:0016485">
    <property type="term" value="P:protein processing"/>
    <property type="evidence" value="ECO:0007669"/>
    <property type="project" value="TreeGrafter"/>
</dbReference>
<dbReference type="InterPro" id="IPR036852">
    <property type="entry name" value="Peptidase_S8/S53_dom_sf"/>
</dbReference>
<reference evidence="7" key="1">
    <citation type="journal article" date="2017" name="bioRxiv">
        <title>Comparative analysis of the genomes of Stylophora pistillata and Acropora digitifera provides evidence for extensive differences between species of corals.</title>
        <authorList>
            <person name="Voolstra C.R."/>
            <person name="Li Y."/>
            <person name="Liew Y.J."/>
            <person name="Baumgarten S."/>
            <person name="Zoccola D."/>
            <person name="Flot J.-F."/>
            <person name="Tambutte S."/>
            <person name="Allemand D."/>
            <person name="Aranda M."/>
        </authorList>
    </citation>
    <scope>NUCLEOTIDE SEQUENCE [LARGE SCALE GENOMIC DNA]</scope>
</reference>
<evidence type="ECO:0000256" key="1">
    <source>
        <dbReference type="ARBA" id="ARBA00022670"/>
    </source>
</evidence>
<evidence type="ECO:0000259" key="5">
    <source>
        <dbReference type="Pfam" id="PF00082"/>
    </source>
</evidence>
<dbReference type="OrthoDB" id="5983242at2759"/>
<keyword evidence="3" id="KW-0720">Serine protease</keyword>
<evidence type="ECO:0000256" key="2">
    <source>
        <dbReference type="ARBA" id="ARBA00022801"/>
    </source>
</evidence>
<dbReference type="GO" id="GO:0005802">
    <property type="term" value="C:trans-Golgi network"/>
    <property type="evidence" value="ECO:0007669"/>
    <property type="project" value="TreeGrafter"/>
</dbReference>
<dbReference type="STRING" id="50429.A0A2B4R6I8"/>
<evidence type="ECO:0000313" key="7">
    <source>
        <dbReference type="Proteomes" id="UP000225706"/>
    </source>
</evidence>
<dbReference type="GO" id="GO:0000139">
    <property type="term" value="C:Golgi membrane"/>
    <property type="evidence" value="ECO:0007669"/>
    <property type="project" value="TreeGrafter"/>
</dbReference>
<dbReference type="Gene3D" id="3.40.50.200">
    <property type="entry name" value="Peptidase S8/S53 domain"/>
    <property type="match status" value="1"/>
</dbReference>
<comment type="caution">
    <text evidence="4">Lacks conserved residue(s) required for the propagation of feature annotation.</text>
</comment>
<keyword evidence="1" id="KW-0645">Protease</keyword>
<dbReference type="PANTHER" id="PTHR42884:SF14">
    <property type="entry name" value="NEUROENDOCRINE CONVERTASE 1"/>
    <property type="match status" value="1"/>
</dbReference>
<organism evidence="6 7">
    <name type="scientific">Stylophora pistillata</name>
    <name type="common">Smooth cauliflower coral</name>
    <dbReference type="NCBI Taxonomy" id="50429"/>
    <lineage>
        <taxon>Eukaryota</taxon>
        <taxon>Metazoa</taxon>
        <taxon>Cnidaria</taxon>
        <taxon>Anthozoa</taxon>
        <taxon>Hexacorallia</taxon>
        <taxon>Scleractinia</taxon>
        <taxon>Astrocoeniina</taxon>
        <taxon>Pocilloporidae</taxon>
        <taxon>Stylophora</taxon>
    </lineage>
</organism>
<protein>
    <submittedName>
        <fullName evidence="6">Proprotein convertase subtilisin/kexin type 6</fullName>
    </submittedName>
</protein>
<dbReference type="EMBL" id="LSMT01001375">
    <property type="protein sequence ID" value="PFX12423.1"/>
    <property type="molecule type" value="Genomic_DNA"/>
</dbReference>
<accession>A0A2B4R6I8</accession>
<dbReference type="AlphaFoldDB" id="A0A2B4R6I8"/>